<dbReference type="EMBL" id="KN822004">
    <property type="protein sequence ID" value="KIM70557.1"/>
    <property type="molecule type" value="Genomic_DNA"/>
</dbReference>
<reference evidence="1 2" key="1">
    <citation type="submission" date="2014-04" db="EMBL/GenBank/DDBJ databases">
        <authorList>
            <consortium name="DOE Joint Genome Institute"/>
            <person name="Kuo A."/>
            <person name="Kohler A."/>
            <person name="Nagy L.G."/>
            <person name="Floudas D."/>
            <person name="Copeland A."/>
            <person name="Barry K.W."/>
            <person name="Cichocki N."/>
            <person name="Veneault-Fourrey C."/>
            <person name="LaButti K."/>
            <person name="Lindquist E.A."/>
            <person name="Lipzen A."/>
            <person name="Lundell T."/>
            <person name="Morin E."/>
            <person name="Murat C."/>
            <person name="Sun H."/>
            <person name="Tunlid A."/>
            <person name="Henrissat B."/>
            <person name="Grigoriev I.V."/>
            <person name="Hibbett D.S."/>
            <person name="Martin F."/>
            <person name="Nordberg H.P."/>
            <person name="Cantor M.N."/>
            <person name="Hua S.X."/>
        </authorList>
    </citation>
    <scope>NUCLEOTIDE SEQUENCE [LARGE SCALE GENOMIC DNA]</scope>
    <source>
        <strain evidence="1 2">Foug A</strain>
    </source>
</reference>
<keyword evidence="2" id="KW-1185">Reference proteome</keyword>
<sequence length="428" mass="48377">MTAREKRTVNLPSLPPELWERIFDLATSVPGTMIPDIYQHSSLISPPYNRIYHPALRAALITKRSLVCVCKQWWHLARRYLYQAVYIVRVRCLLSLRNTLKKYAAGDGTVPGVHSLGSWTQRLDVVIHDRSIDFEAECEYLADIIRSSSNLAIVSFAITSKSYDSIPIPPSIIFALRSSASSLRVLDWSTNGLFPVPILLEAVLKEAPHLHILNCRILSWENGFVPTHALSSVHTLIVQSLWDITPKHYGPVDTGETPINLREVVLGVDILRLDLWRDFMCRYGIHLTTVQIRLAHQYGRTLIPFLDVINGSCPNLRRITLSVIKFSHVSLAGFALPPVEYFGVSAEAHQQPRSDYRHLFTILAFVKDTVPTLRVLRLIDPRNVDALLTQHSKVAVRAIDQQLPGSTFRVECHDGTLLSEKLKDMGKM</sequence>
<name>A0A0C3AZY7_9AGAM</name>
<accession>A0A0C3AZY7</accession>
<dbReference type="OrthoDB" id="3256525at2759"/>
<proteinExistence type="predicted"/>
<dbReference type="InParanoid" id="A0A0C3AZY7"/>
<evidence type="ECO:0000313" key="2">
    <source>
        <dbReference type="Proteomes" id="UP000053989"/>
    </source>
</evidence>
<dbReference type="AlphaFoldDB" id="A0A0C3AZY7"/>
<protein>
    <recommendedName>
        <fullName evidence="3">F-box domain-containing protein</fullName>
    </recommendedName>
</protein>
<evidence type="ECO:0008006" key="3">
    <source>
        <dbReference type="Google" id="ProtNLM"/>
    </source>
</evidence>
<reference evidence="2" key="2">
    <citation type="submission" date="2015-01" db="EMBL/GenBank/DDBJ databases">
        <title>Evolutionary Origins and Diversification of the Mycorrhizal Mutualists.</title>
        <authorList>
            <consortium name="DOE Joint Genome Institute"/>
            <consortium name="Mycorrhizal Genomics Consortium"/>
            <person name="Kohler A."/>
            <person name="Kuo A."/>
            <person name="Nagy L.G."/>
            <person name="Floudas D."/>
            <person name="Copeland A."/>
            <person name="Barry K.W."/>
            <person name="Cichocki N."/>
            <person name="Veneault-Fourrey C."/>
            <person name="LaButti K."/>
            <person name="Lindquist E.A."/>
            <person name="Lipzen A."/>
            <person name="Lundell T."/>
            <person name="Morin E."/>
            <person name="Murat C."/>
            <person name="Riley R."/>
            <person name="Ohm R."/>
            <person name="Sun H."/>
            <person name="Tunlid A."/>
            <person name="Henrissat B."/>
            <person name="Grigoriev I.V."/>
            <person name="Hibbett D.S."/>
            <person name="Martin F."/>
        </authorList>
    </citation>
    <scope>NUCLEOTIDE SEQUENCE [LARGE SCALE GENOMIC DNA]</scope>
    <source>
        <strain evidence="2">Foug A</strain>
    </source>
</reference>
<dbReference type="Proteomes" id="UP000053989">
    <property type="component" value="Unassembled WGS sequence"/>
</dbReference>
<dbReference type="HOGENOM" id="CLU_052689_0_0_1"/>
<evidence type="ECO:0000313" key="1">
    <source>
        <dbReference type="EMBL" id="KIM70557.1"/>
    </source>
</evidence>
<gene>
    <name evidence="1" type="ORF">SCLCIDRAFT_154630</name>
</gene>
<organism evidence="1 2">
    <name type="scientific">Scleroderma citrinum Foug A</name>
    <dbReference type="NCBI Taxonomy" id="1036808"/>
    <lineage>
        <taxon>Eukaryota</taxon>
        <taxon>Fungi</taxon>
        <taxon>Dikarya</taxon>
        <taxon>Basidiomycota</taxon>
        <taxon>Agaricomycotina</taxon>
        <taxon>Agaricomycetes</taxon>
        <taxon>Agaricomycetidae</taxon>
        <taxon>Boletales</taxon>
        <taxon>Sclerodermatineae</taxon>
        <taxon>Sclerodermataceae</taxon>
        <taxon>Scleroderma</taxon>
    </lineage>
</organism>